<accession>A0A9Q0M1M4</accession>
<dbReference type="InterPro" id="IPR023561">
    <property type="entry name" value="Carbonic_anhydrase_a-class"/>
</dbReference>
<keyword evidence="5" id="KW-1185">Reference proteome</keyword>
<organism evidence="4 5">
    <name type="scientific">Blomia tropicalis</name>
    <name type="common">Mite</name>
    <dbReference type="NCBI Taxonomy" id="40697"/>
    <lineage>
        <taxon>Eukaryota</taxon>
        <taxon>Metazoa</taxon>
        <taxon>Ecdysozoa</taxon>
        <taxon>Arthropoda</taxon>
        <taxon>Chelicerata</taxon>
        <taxon>Arachnida</taxon>
        <taxon>Acari</taxon>
        <taxon>Acariformes</taxon>
        <taxon>Sarcoptiformes</taxon>
        <taxon>Astigmata</taxon>
        <taxon>Glycyphagoidea</taxon>
        <taxon>Echimyopodidae</taxon>
        <taxon>Blomia</taxon>
    </lineage>
</organism>
<evidence type="ECO:0000259" key="3">
    <source>
        <dbReference type="PROSITE" id="PS51144"/>
    </source>
</evidence>
<name>A0A9Q0M1M4_BLOTA</name>
<protein>
    <recommendedName>
        <fullName evidence="3">Alpha-carbonic anhydrase domain-containing protein</fullName>
    </recommendedName>
</protein>
<proteinExistence type="inferred from homology"/>
<dbReference type="SMART" id="SM01057">
    <property type="entry name" value="Carb_anhydrase"/>
    <property type="match status" value="1"/>
</dbReference>
<feature type="compositionally biased region" description="Basic residues" evidence="2">
    <location>
        <begin position="328"/>
        <end position="337"/>
    </location>
</feature>
<evidence type="ECO:0000313" key="5">
    <source>
        <dbReference type="Proteomes" id="UP001142055"/>
    </source>
</evidence>
<dbReference type="GO" id="GO:0006730">
    <property type="term" value="P:one-carbon metabolic process"/>
    <property type="evidence" value="ECO:0007669"/>
    <property type="project" value="TreeGrafter"/>
</dbReference>
<dbReference type="AlphaFoldDB" id="A0A9Q0M1M4"/>
<comment type="similarity">
    <text evidence="1">Belongs to the alpha-carbonic anhydrase family.</text>
</comment>
<reference evidence="4" key="1">
    <citation type="submission" date="2022-12" db="EMBL/GenBank/DDBJ databases">
        <title>Genome assemblies of Blomia tropicalis.</title>
        <authorList>
            <person name="Cui Y."/>
        </authorList>
    </citation>
    <scope>NUCLEOTIDE SEQUENCE</scope>
    <source>
        <tissue evidence="4">Adult mites</tissue>
    </source>
</reference>
<dbReference type="Proteomes" id="UP001142055">
    <property type="component" value="Chromosome 4"/>
</dbReference>
<comment type="caution">
    <text evidence="4">The sequence shown here is derived from an EMBL/GenBank/DDBJ whole genome shotgun (WGS) entry which is preliminary data.</text>
</comment>
<evidence type="ECO:0000313" key="4">
    <source>
        <dbReference type="EMBL" id="KAJ6215732.1"/>
    </source>
</evidence>
<dbReference type="Pfam" id="PF00194">
    <property type="entry name" value="Carb_anhydrase"/>
    <property type="match status" value="1"/>
</dbReference>
<dbReference type="EMBL" id="JAPWDV010000004">
    <property type="protein sequence ID" value="KAJ6215732.1"/>
    <property type="molecule type" value="Genomic_DNA"/>
</dbReference>
<dbReference type="OMA" id="TYRANSP"/>
<dbReference type="PROSITE" id="PS51144">
    <property type="entry name" value="ALPHA_CA_2"/>
    <property type="match status" value="1"/>
</dbReference>
<dbReference type="GO" id="GO:0008270">
    <property type="term" value="F:zinc ion binding"/>
    <property type="evidence" value="ECO:0007669"/>
    <property type="project" value="InterPro"/>
</dbReference>
<dbReference type="GO" id="GO:0004089">
    <property type="term" value="F:carbonate dehydratase activity"/>
    <property type="evidence" value="ECO:0007669"/>
    <property type="project" value="InterPro"/>
</dbReference>
<dbReference type="Gene3D" id="3.10.200.10">
    <property type="entry name" value="Alpha carbonic anhydrase"/>
    <property type="match status" value="1"/>
</dbReference>
<evidence type="ECO:0000256" key="2">
    <source>
        <dbReference type="SAM" id="MobiDB-lite"/>
    </source>
</evidence>
<gene>
    <name evidence="4" type="ORF">RDWZM_010232</name>
</gene>
<feature type="domain" description="Alpha-carbonic anhydrase" evidence="3">
    <location>
        <begin position="54"/>
        <end position="311"/>
    </location>
</feature>
<feature type="region of interest" description="Disordered" evidence="2">
    <location>
        <begin position="314"/>
        <end position="342"/>
    </location>
</feature>
<dbReference type="InterPro" id="IPR036398">
    <property type="entry name" value="CA_dom_sf"/>
</dbReference>
<evidence type="ECO:0000256" key="1">
    <source>
        <dbReference type="ARBA" id="ARBA00010718"/>
    </source>
</evidence>
<dbReference type="SUPFAM" id="SSF51069">
    <property type="entry name" value="Carbonic anhydrase"/>
    <property type="match status" value="1"/>
</dbReference>
<dbReference type="PANTHER" id="PTHR18952">
    <property type="entry name" value="CARBONIC ANHYDRASE"/>
    <property type="match status" value="1"/>
</dbReference>
<sequence>MSYYNRHITFGLILSSILLSLNFNLHCLFDAILFRSFHQCSQQPSIYVVADWESWWTYEGISGPDFWGRLNPKWSHCSKGNRQSPIDINTSRLLYDPLLAPVRITGDHIRGQLVNTGRGISLLITSEKVATITDGPFSYTYTLSNLSFHFGRENNRGSEHTIDEQQFSGELQLYAYNSQLYANWSEAKREPNGIAAISVLVVLARSPSQANVALKHITNSLKNITKRGQTYTIESFSVLDLLPTLKQYVTYEGSLTQPACHETVQWVILNRPIYISAYQFHMLRHSLKGDGHQDNFRPTQPINGRPIRTNIVSTSTSINNDDNDHQHRNNNHNRPQRQLHQQMSRTSMVIKTMSNEIIDQSNEFAHLLPQFYRSSTVRDAHCETDQLRLYGYRGA</sequence>
<dbReference type="InterPro" id="IPR001148">
    <property type="entry name" value="CA_dom"/>
</dbReference>
<dbReference type="PANTHER" id="PTHR18952:SF208">
    <property type="entry name" value="CARBONIC ANHYDRASE XA-RELATED"/>
    <property type="match status" value="1"/>
</dbReference>